<dbReference type="GO" id="GO:0005634">
    <property type="term" value="C:nucleus"/>
    <property type="evidence" value="ECO:0007669"/>
    <property type="project" value="TreeGrafter"/>
</dbReference>
<sequence length="338" mass="37769">MESKPCTGASVADEFINNPAWKVRGISRDPSKPSSKEWSEKGVEMTAGNLDDMGSLQKAFEGANVIFGVTDFWQGFFDPNVQKTAVETGKTVNELCYEMEVRQAKNLVDAVYSTIDTLDMFVFSAINSATQWSKGEEKTVYHFDAKWEAVEYVKFAYPRLHEKTSLYQPAMYLTNWKNGGVTGPQRQPDGSYIIRLPTSPYSKTPMIDPRADTALVLTSPGKNLAGAASVLSWTEYTELWGKVMGVVCTFQQVGDDVLPRLIPGGIGQELGDMIRYIDHFGYYGNDDPTMIWPKDVSTPPPVPSPYSDLVEAGNRGLALRRRELYQASRLVRDHEIDF</sequence>
<reference evidence="4 5" key="1">
    <citation type="submission" date="2019-11" db="EMBL/GenBank/DDBJ databases">
        <title>Venturia inaequalis Genome Resource.</title>
        <authorList>
            <person name="Lichtner F.J."/>
        </authorList>
    </citation>
    <scope>NUCLEOTIDE SEQUENCE [LARGE SCALE GENOMIC DNA]</scope>
    <source>
        <strain evidence="4">Bline_iso_100314</strain>
    </source>
</reference>
<proteinExistence type="inferred from homology"/>
<comment type="similarity">
    <text evidence="1">Belongs to the NmrA-type oxidoreductase family.</text>
</comment>
<accession>A0A8H3VCY3</accession>
<dbReference type="SUPFAM" id="SSF51735">
    <property type="entry name" value="NAD(P)-binding Rossmann-fold domains"/>
    <property type="match status" value="1"/>
</dbReference>
<evidence type="ECO:0000256" key="2">
    <source>
        <dbReference type="ARBA" id="ARBA00022857"/>
    </source>
</evidence>
<dbReference type="InterPro" id="IPR051164">
    <property type="entry name" value="NmrA-like_oxidored"/>
</dbReference>
<dbReference type="AlphaFoldDB" id="A0A8H3VCY3"/>
<dbReference type="Gene3D" id="3.40.50.720">
    <property type="entry name" value="NAD(P)-binding Rossmann-like Domain"/>
    <property type="match status" value="1"/>
</dbReference>
<dbReference type="PANTHER" id="PTHR42748:SF26">
    <property type="entry name" value="NMRA-LIKE DOMAIN-CONTAINING PROTEIN"/>
    <property type="match status" value="1"/>
</dbReference>
<protein>
    <recommendedName>
        <fullName evidence="3">NmrA-like domain-containing protein</fullName>
    </recommendedName>
</protein>
<keyword evidence="2" id="KW-0521">NADP</keyword>
<evidence type="ECO:0000256" key="1">
    <source>
        <dbReference type="ARBA" id="ARBA00006328"/>
    </source>
</evidence>
<name>A0A8H3VCY3_VENIN</name>
<gene>
    <name evidence="4" type="ORF">BLS_006718</name>
</gene>
<dbReference type="InterPro" id="IPR036291">
    <property type="entry name" value="NAD(P)-bd_dom_sf"/>
</dbReference>
<feature type="domain" description="NmrA-like" evidence="3">
    <location>
        <begin position="8"/>
        <end position="285"/>
    </location>
</feature>
<organism evidence="4 5">
    <name type="scientific">Venturia inaequalis</name>
    <name type="common">Apple scab fungus</name>
    <dbReference type="NCBI Taxonomy" id="5025"/>
    <lineage>
        <taxon>Eukaryota</taxon>
        <taxon>Fungi</taxon>
        <taxon>Dikarya</taxon>
        <taxon>Ascomycota</taxon>
        <taxon>Pezizomycotina</taxon>
        <taxon>Dothideomycetes</taxon>
        <taxon>Pleosporomycetidae</taxon>
        <taxon>Venturiales</taxon>
        <taxon>Venturiaceae</taxon>
        <taxon>Venturia</taxon>
    </lineage>
</organism>
<evidence type="ECO:0000313" key="4">
    <source>
        <dbReference type="EMBL" id="KAE9985635.1"/>
    </source>
</evidence>
<dbReference type="Proteomes" id="UP000433883">
    <property type="component" value="Unassembled WGS sequence"/>
</dbReference>
<evidence type="ECO:0000313" key="5">
    <source>
        <dbReference type="Proteomes" id="UP000433883"/>
    </source>
</evidence>
<comment type="caution">
    <text evidence="4">The sequence shown here is derived from an EMBL/GenBank/DDBJ whole genome shotgun (WGS) entry which is preliminary data.</text>
</comment>
<dbReference type="Gene3D" id="3.90.25.10">
    <property type="entry name" value="UDP-galactose 4-epimerase, domain 1"/>
    <property type="match status" value="1"/>
</dbReference>
<dbReference type="PANTHER" id="PTHR42748">
    <property type="entry name" value="NITROGEN METABOLITE REPRESSION PROTEIN NMRA FAMILY MEMBER"/>
    <property type="match status" value="1"/>
</dbReference>
<dbReference type="Pfam" id="PF05368">
    <property type="entry name" value="NmrA"/>
    <property type="match status" value="1"/>
</dbReference>
<evidence type="ECO:0000259" key="3">
    <source>
        <dbReference type="Pfam" id="PF05368"/>
    </source>
</evidence>
<dbReference type="EMBL" id="WNWQ01000005">
    <property type="protein sequence ID" value="KAE9985635.1"/>
    <property type="molecule type" value="Genomic_DNA"/>
</dbReference>
<dbReference type="InterPro" id="IPR008030">
    <property type="entry name" value="NmrA-like"/>
</dbReference>